<dbReference type="Proteomes" id="UP000580474">
    <property type="component" value="Unassembled WGS sequence"/>
</dbReference>
<gene>
    <name evidence="1" type="ORF">BJ969_002961</name>
</gene>
<keyword evidence="2" id="KW-1185">Reference proteome</keyword>
<dbReference type="SUPFAM" id="SSF53756">
    <property type="entry name" value="UDP-Glycosyltransferase/glycogen phosphorylase"/>
    <property type="match status" value="1"/>
</dbReference>
<evidence type="ECO:0008006" key="3">
    <source>
        <dbReference type="Google" id="ProtNLM"/>
    </source>
</evidence>
<accession>A0A840NI60</accession>
<proteinExistence type="predicted"/>
<reference evidence="1 2" key="1">
    <citation type="submission" date="2020-08" db="EMBL/GenBank/DDBJ databases">
        <title>Sequencing the genomes of 1000 actinobacteria strains.</title>
        <authorList>
            <person name="Klenk H.-P."/>
        </authorList>
    </citation>
    <scope>NUCLEOTIDE SEQUENCE [LARGE SCALE GENOMIC DNA]</scope>
    <source>
        <strain evidence="1 2">DSM 45582</strain>
    </source>
</reference>
<dbReference type="RefSeq" id="WP_184479493.1">
    <property type="nucleotide sequence ID" value="NZ_JACHIV010000001.1"/>
</dbReference>
<name>A0A840NI60_9PSEU</name>
<dbReference type="EMBL" id="JACHIV010000001">
    <property type="protein sequence ID" value="MBB5069873.1"/>
    <property type="molecule type" value="Genomic_DNA"/>
</dbReference>
<evidence type="ECO:0000313" key="1">
    <source>
        <dbReference type="EMBL" id="MBB5069873.1"/>
    </source>
</evidence>
<protein>
    <recommendedName>
        <fullName evidence="3">CDP-glycerol:poly(Glycerophosphate) glycerophosphotransferase</fullName>
    </recommendedName>
</protein>
<dbReference type="AlphaFoldDB" id="A0A840NI60"/>
<evidence type="ECO:0000313" key="2">
    <source>
        <dbReference type="Proteomes" id="UP000580474"/>
    </source>
</evidence>
<sequence>MHARSPEVTMTGEPPQPLVTEDEPVHGTFGCERTVLVIARTITSTARLLDALRFFRDDFRVDLVFTVNDTSRHSTGVHELLRDARADRIVPWDQVRKVPYALAISASENVDFDELDLSRPVVVLPHGIGFNKYVPDPKTGGTRLAGLPSEYALRTGNVLVTLANEAQDRQLRAVRPEVAGRTAVVGDPTFDQLRASLPLRDRYRRALGLRGRKLVLLSSTWREEGLLGTHRGLAERLLAQLPADEYAVALAMHPNIWSWYGELRVRTWFADAVDAGLLLLPPDGGWQASLVAAHQVVGDHGSVSLYAACLGKPLLLAAFGAESVPGTPVEVLQRGADHLEVRGDVLEQLERSSREHDPERFAALSEQVFAHLGDASRVLRDVLYDRLGLPAPDREAPLLRPADPAPHRREPASFEVFTEFTAPDAVVLRRYPAAVRRADDPADLDGGAQRHLAVDEDEPRLARHQSAAVLARGAVTNEADALAWLSRSGIDFPGARIRAAATADGCLATVRNGPAVRIATDRPAVAMLAASALYALVVAGRRAQQVTVVSGAQEFRMTVSER</sequence>
<comment type="caution">
    <text evidence="1">The sequence shown here is derived from an EMBL/GenBank/DDBJ whole genome shotgun (WGS) entry which is preliminary data.</text>
</comment>
<organism evidence="1 2">
    <name type="scientific">Saccharopolyspora gloriosae</name>
    <dbReference type="NCBI Taxonomy" id="455344"/>
    <lineage>
        <taxon>Bacteria</taxon>
        <taxon>Bacillati</taxon>
        <taxon>Actinomycetota</taxon>
        <taxon>Actinomycetes</taxon>
        <taxon>Pseudonocardiales</taxon>
        <taxon>Pseudonocardiaceae</taxon>
        <taxon>Saccharopolyspora</taxon>
    </lineage>
</organism>